<evidence type="ECO:0000256" key="4">
    <source>
        <dbReference type="SAM" id="MobiDB-lite"/>
    </source>
</evidence>
<dbReference type="EMBL" id="CP136895">
    <property type="protein sequence ID" value="WOL10764.1"/>
    <property type="molecule type" value="Genomic_DNA"/>
</dbReference>
<evidence type="ECO:0000256" key="3">
    <source>
        <dbReference type="ARBA" id="ARBA00022840"/>
    </source>
</evidence>
<dbReference type="PANTHER" id="PTHR10682:SF22">
    <property type="entry name" value="POLYNUCLEOTIDE ADENYLYLTRANSFERASE"/>
    <property type="match status" value="1"/>
</dbReference>
<organism evidence="5 6">
    <name type="scientific">Canna indica</name>
    <name type="common">Indian-shot</name>
    <dbReference type="NCBI Taxonomy" id="4628"/>
    <lineage>
        <taxon>Eukaryota</taxon>
        <taxon>Viridiplantae</taxon>
        <taxon>Streptophyta</taxon>
        <taxon>Embryophyta</taxon>
        <taxon>Tracheophyta</taxon>
        <taxon>Spermatophyta</taxon>
        <taxon>Magnoliopsida</taxon>
        <taxon>Liliopsida</taxon>
        <taxon>Zingiberales</taxon>
        <taxon>Cannaceae</taxon>
        <taxon>Canna</taxon>
    </lineage>
</organism>
<keyword evidence="2" id="KW-0547">Nucleotide-binding</keyword>
<dbReference type="GO" id="GO:1990817">
    <property type="term" value="F:poly(A) RNA polymerase activity"/>
    <property type="evidence" value="ECO:0007669"/>
    <property type="project" value="TreeGrafter"/>
</dbReference>
<dbReference type="InterPro" id="IPR011068">
    <property type="entry name" value="NuclTrfase_I-like_C"/>
</dbReference>
<evidence type="ECO:0000313" key="5">
    <source>
        <dbReference type="EMBL" id="WOL10764.1"/>
    </source>
</evidence>
<accession>A0AAQ3KLD3</accession>
<protein>
    <submittedName>
        <fullName evidence="5">Uncharacterized protein</fullName>
    </submittedName>
</protein>
<dbReference type="Proteomes" id="UP001327560">
    <property type="component" value="Chromosome 6"/>
</dbReference>
<dbReference type="GO" id="GO:0005524">
    <property type="term" value="F:ATP binding"/>
    <property type="evidence" value="ECO:0007669"/>
    <property type="project" value="UniProtKB-KW"/>
</dbReference>
<keyword evidence="3" id="KW-0067">ATP-binding</keyword>
<keyword evidence="1" id="KW-0808">Transferase</keyword>
<dbReference type="SUPFAM" id="SSF55003">
    <property type="entry name" value="PAP/Archaeal CCA-adding enzyme, C-terminal domain"/>
    <property type="match status" value="1"/>
</dbReference>
<reference evidence="5 6" key="1">
    <citation type="submission" date="2023-10" db="EMBL/GenBank/DDBJ databases">
        <title>Chromosome-scale genome assembly provides insights into flower coloration mechanisms of Canna indica.</title>
        <authorList>
            <person name="Li C."/>
        </authorList>
    </citation>
    <scope>NUCLEOTIDE SEQUENCE [LARGE SCALE GENOMIC DNA]</scope>
    <source>
        <tissue evidence="5">Flower</tissue>
    </source>
</reference>
<feature type="region of interest" description="Disordered" evidence="4">
    <location>
        <begin position="84"/>
        <end position="131"/>
    </location>
</feature>
<proteinExistence type="predicted"/>
<evidence type="ECO:0000256" key="2">
    <source>
        <dbReference type="ARBA" id="ARBA00022741"/>
    </source>
</evidence>
<dbReference type="GO" id="GO:0003723">
    <property type="term" value="F:RNA binding"/>
    <property type="evidence" value="ECO:0007669"/>
    <property type="project" value="InterPro"/>
</dbReference>
<dbReference type="PANTHER" id="PTHR10682">
    <property type="entry name" value="POLY A POLYMERASE"/>
    <property type="match status" value="1"/>
</dbReference>
<sequence>MGLQRKQGVKVQEGQQFDIRATVDEFRHEVNMYLFWKPGMDIYVSHVRKKQIPSYVFPEGYKKPRPTRPMCQQQIDKSAGEAIVEDAQGGSSERRLKRKNVADCLGAGPNRPEKRASISPSPDKSPTPERQDCVGIEAIGEDCQGGSFERQLKKRIDADCFGAEPNGPGKQASISPGRDTCLTSGQQDAVGMEGISESMVSDWLRDNFPTPDRKDDRVDQEWISNNVLEFRTTSLKDLASVMSTVDSGVPSSYETCRGENGTDMVNGASVGDLLFNSEVAIKDVVLQQVASSNGNDEGGRKLLQNGRQETDIVNQLDNGMTQNNVADELEPYLALEVVLGYQKFRRIKGIQ</sequence>
<dbReference type="GO" id="GO:0005634">
    <property type="term" value="C:nucleus"/>
    <property type="evidence" value="ECO:0007669"/>
    <property type="project" value="TreeGrafter"/>
</dbReference>
<dbReference type="AlphaFoldDB" id="A0AAQ3KLD3"/>
<gene>
    <name evidence="5" type="ORF">Cni_G19523</name>
</gene>
<evidence type="ECO:0000313" key="6">
    <source>
        <dbReference type="Proteomes" id="UP001327560"/>
    </source>
</evidence>
<dbReference type="GO" id="GO:0031123">
    <property type="term" value="P:RNA 3'-end processing"/>
    <property type="evidence" value="ECO:0007669"/>
    <property type="project" value="InterPro"/>
</dbReference>
<name>A0AAQ3KLD3_9LILI</name>
<keyword evidence="6" id="KW-1185">Reference proteome</keyword>
<evidence type="ECO:0000256" key="1">
    <source>
        <dbReference type="ARBA" id="ARBA00022679"/>
    </source>
</evidence>